<dbReference type="Pfam" id="PF12680">
    <property type="entry name" value="SnoaL_2"/>
    <property type="match status" value="1"/>
</dbReference>
<name>A0A1H4NWZ4_9BACT</name>
<gene>
    <name evidence="3" type="ORF">SAMN05443244_2385</name>
</gene>
<dbReference type="EMBL" id="FNSD01000001">
    <property type="protein sequence ID" value="SEB99679.1"/>
    <property type="molecule type" value="Genomic_DNA"/>
</dbReference>
<sequence>MKQCQLTVPTLLAGAAVLLSGVAHAQSLPPQKRQATPEKVIAEHIAALNACDWNRMMAQYSDNVEFLSKDGNVVKGREAIGKMFKTALMPPAKGGQCGMKLIPEHTVVVDGTVNVVWRAEAPFFAEPYKGSEAFETKDGLLVLQVTTWDPAAIKMKK</sequence>
<evidence type="ECO:0000256" key="1">
    <source>
        <dbReference type="SAM" id="SignalP"/>
    </source>
</evidence>
<reference evidence="3 4" key="1">
    <citation type="submission" date="2016-10" db="EMBL/GenBank/DDBJ databases">
        <authorList>
            <person name="de Groot N.N."/>
        </authorList>
    </citation>
    <scope>NUCLEOTIDE SEQUENCE [LARGE SCALE GENOMIC DNA]</scope>
    <source>
        <strain evidence="3 4">AB35.6</strain>
    </source>
</reference>
<dbReference type="Proteomes" id="UP000182409">
    <property type="component" value="Unassembled WGS sequence"/>
</dbReference>
<dbReference type="Gene3D" id="3.10.450.50">
    <property type="match status" value="1"/>
</dbReference>
<evidence type="ECO:0000313" key="4">
    <source>
        <dbReference type="Proteomes" id="UP000182409"/>
    </source>
</evidence>
<dbReference type="InterPro" id="IPR032710">
    <property type="entry name" value="NTF2-like_dom_sf"/>
</dbReference>
<feature type="domain" description="SnoaL-like" evidence="2">
    <location>
        <begin position="42"/>
        <end position="142"/>
    </location>
</feature>
<dbReference type="SUPFAM" id="SSF54427">
    <property type="entry name" value="NTF2-like"/>
    <property type="match status" value="1"/>
</dbReference>
<organism evidence="3 4">
    <name type="scientific">Terriglobus roseus</name>
    <dbReference type="NCBI Taxonomy" id="392734"/>
    <lineage>
        <taxon>Bacteria</taxon>
        <taxon>Pseudomonadati</taxon>
        <taxon>Acidobacteriota</taxon>
        <taxon>Terriglobia</taxon>
        <taxon>Terriglobales</taxon>
        <taxon>Acidobacteriaceae</taxon>
        <taxon>Terriglobus</taxon>
    </lineage>
</organism>
<dbReference type="RefSeq" id="WP_074654251.1">
    <property type="nucleotide sequence ID" value="NZ_FNSD01000001.1"/>
</dbReference>
<evidence type="ECO:0000313" key="3">
    <source>
        <dbReference type="EMBL" id="SEB99679.1"/>
    </source>
</evidence>
<feature type="chain" id="PRO_5010274540" evidence="1">
    <location>
        <begin position="26"/>
        <end position="157"/>
    </location>
</feature>
<evidence type="ECO:0000259" key="2">
    <source>
        <dbReference type="Pfam" id="PF12680"/>
    </source>
</evidence>
<protein>
    <submittedName>
        <fullName evidence="3">SnoaL-like domain-containing protein</fullName>
    </submittedName>
</protein>
<dbReference type="AlphaFoldDB" id="A0A1H4NWZ4"/>
<feature type="signal peptide" evidence="1">
    <location>
        <begin position="1"/>
        <end position="25"/>
    </location>
</feature>
<dbReference type="InterPro" id="IPR037401">
    <property type="entry name" value="SnoaL-like"/>
</dbReference>
<keyword evidence="1" id="KW-0732">Signal</keyword>
<proteinExistence type="predicted"/>
<accession>A0A1H4NWZ4</accession>